<evidence type="ECO:0000313" key="6">
    <source>
        <dbReference type="Proteomes" id="UP000011058"/>
    </source>
</evidence>
<proteinExistence type="predicted"/>
<feature type="chain" id="PRO_5003630956" evidence="2">
    <location>
        <begin position="23"/>
        <end position="1053"/>
    </location>
</feature>
<dbReference type="KEGG" id="fae:FAES_0779"/>
<dbReference type="Pfam" id="PF18962">
    <property type="entry name" value="Por_Secre_tail"/>
    <property type="match status" value="1"/>
</dbReference>
<dbReference type="GO" id="GO:0016788">
    <property type="term" value="F:hydrolase activity, acting on ester bonds"/>
    <property type="evidence" value="ECO:0007669"/>
    <property type="project" value="UniProtKB-ARBA"/>
</dbReference>
<dbReference type="NCBIfam" id="TIGR04183">
    <property type="entry name" value="Por_Secre_tail"/>
    <property type="match status" value="1"/>
</dbReference>
<accession>I0K3T7</accession>
<dbReference type="InterPro" id="IPR036514">
    <property type="entry name" value="SGNH_hydro_sf"/>
</dbReference>
<evidence type="ECO:0000259" key="4">
    <source>
        <dbReference type="Pfam" id="PF18962"/>
    </source>
</evidence>
<dbReference type="eggNOG" id="COG3291">
    <property type="taxonomic scope" value="Bacteria"/>
</dbReference>
<reference evidence="5 6" key="1">
    <citation type="journal article" date="2012" name="J. Bacteriol.">
        <title>Genome Sequence of Fibrella aestuarina BUZ 2T, a Filamentous Marine Bacterium.</title>
        <authorList>
            <person name="Filippini M."/>
            <person name="Qi W."/>
            <person name="Blom J."/>
            <person name="Goesmann A."/>
            <person name="Smits T.H."/>
            <person name="Bagheri H.C."/>
        </authorList>
    </citation>
    <scope>NUCLEOTIDE SEQUENCE [LARGE SCALE GENOMIC DNA]</scope>
    <source>
        <strain evidence="6">BUZ 2T</strain>
    </source>
</reference>
<keyword evidence="1" id="KW-0378">Hydrolase</keyword>
<feature type="domain" description="Sialate O-acetylesterase" evidence="3">
    <location>
        <begin position="123"/>
        <end position="304"/>
    </location>
</feature>
<evidence type="ECO:0000313" key="5">
    <source>
        <dbReference type="EMBL" id="CCG98790.1"/>
    </source>
</evidence>
<dbReference type="HOGENOM" id="CLU_010337_0_0_10"/>
<dbReference type="EMBL" id="HE796683">
    <property type="protein sequence ID" value="CCG98790.1"/>
    <property type="molecule type" value="Genomic_DNA"/>
</dbReference>
<name>I0K3T7_9BACT</name>
<dbReference type="STRING" id="1166018.FAES_0779"/>
<dbReference type="PATRIC" id="fig|1166018.3.peg.2495"/>
<gene>
    <name evidence="5" type="ORF">FAES_0779</name>
</gene>
<sequence>MKQRLLMWAVAFSLMAASQAVAQLNISFPVSRAVYQRNTANNAAITISGTYATATSRIEARVIAREAGKGTSTDWQTIVNNPQGGVFSGQLTVQGGWYDLDVRLIRDNQQIATSRVERVGVGEVFVIAGQSNAQGVRRDGERATDDRVNSVNYFYEPKNYPNDPPAPEFIHLEGPNSIAPRGMGAWCWGTLGDLLANRLNVPILFFNAAFEGTSVRNWAETATGPQTISDYAPVYYEPKHPYYPLQLALQFYANTYGVRAVLWHQGEADNQFDTPPATYADRLRTVINQSRSDFGRNVAWVVARASYGDLLGGVDTKVIDGQNQAIASAGNVFAGPNTDNIQVPRSRAPLYDVVHFDNPGLRDVANAWNASLTDNFFNSAAPFSPAAAPAITVACAGGNNVSVTVTNYDNIAWDSGETSRTITRAAGSTVRAKVRDGKGNLVFTPTITINNAPTIQSVGATALCEGSSLTLRSSYSEANVWSNGQTSQQITVNTGGDYSVRYNDVSGCTFTSNTIRVTVNPLPAQPTITPDRSTTICQGENVVLASTSSNRYNWSNGQTDQRISVTQAGSYSLTVTDANGCTSPASAAVFVTVNPVPSTPQLAASGRTTFCANESVTLTSTEGLAYVWSSGQNTRSINTNQSGTYTVRTRNEFNCNSAPSNAINVTAFPLPAQPTISNERPTTFCQGESTILSSSNAFRYNWSNGQGDQRITVSQTGSFSLTVTDQNGCTSPASAVVSVVANPLPTTPILTASSRTTFCANESITLTSTEDAGYNWSSGQSTRSINVNQTGIYSLRTRNQFNCISAPSNSVNVLVNPLPSPPIISARGSLTFCQGGQLLLQTDSQLRALWSTGDSTQTLTVRETGAYTARVRDGNGCLSPNSNVLTAQALARPQPPTLQQVGTYLLEASGAPQNERYYWRRNADSLAITGSLLRVNQSGQYSVRTQITYSPAYVCLSLPSAVVNYDLPTNNQDVSIYPNPSPDGIFLIETLADLSNASVTVYTLTGQLVYRSTETTLNDRKQIQLLRLAPGPYILKVDADGVHVSKRILIGNR</sequence>
<dbReference type="Gene3D" id="2.60.40.740">
    <property type="match status" value="1"/>
</dbReference>
<feature type="signal peptide" evidence="2">
    <location>
        <begin position="1"/>
        <end position="22"/>
    </location>
</feature>
<dbReference type="InterPro" id="IPR005181">
    <property type="entry name" value="SASA"/>
</dbReference>
<dbReference type="AlphaFoldDB" id="I0K3T7"/>
<evidence type="ECO:0000256" key="1">
    <source>
        <dbReference type="ARBA" id="ARBA00022801"/>
    </source>
</evidence>
<dbReference type="InterPro" id="IPR026444">
    <property type="entry name" value="Secre_tail"/>
</dbReference>
<evidence type="ECO:0000256" key="2">
    <source>
        <dbReference type="SAM" id="SignalP"/>
    </source>
</evidence>
<organism evidence="5 6">
    <name type="scientific">Fibrella aestuarina BUZ 2</name>
    <dbReference type="NCBI Taxonomy" id="1166018"/>
    <lineage>
        <taxon>Bacteria</taxon>
        <taxon>Pseudomonadati</taxon>
        <taxon>Bacteroidota</taxon>
        <taxon>Cytophagia</taxon>
        <taxon>Cytophagales</taxon>
        <taxon>Spirosomataceae</taxon>
        <taxon>Fibrella</taxon>
    </lineage>
</organism>
<dbReference type="SUPFAM" id="SSF52266">
    <property type="entry name" value="SGNH hydrolase"/>
    <property type="match status" value="1"/>
</dbReference>
<dbReference type="RefSeq" id="WP_015329890.1">
    <property type="nucleotide sequence ID" value="NC_020054.1"/>
</dbReference>
<evidence type="ECO:0000259" key="3">
    <source>
        <dbReference type="Pfam" id="PF03629"/>
    </source>
</evidence>
<dbReference type="Proteomes" id="UP000011058">
    <property type="component" value="Chromosome"/>
</dbReference>
<dbReference type="Pfam" id="PF03629">
    <property type="entry name" value="SASA"/>
    <property type="match status" value="1"/>
</dbReference>
<dbReference type="eggNOG" id="COG2755">
    <property type="taxonomic scope" value="Bacteria"/>
</dbReference>
<keyword evidence="2" id="KW-0732">Signal</keyword>
<protein>
    <submittedName>
        <fullName evidence="5">Conserved repeat domain protein</fullName>
    </submittedName>
</protein>
<keyword evidence="6" id="KW-1185">Reference proteome</keyword>
<feature type="domain" description="Secretion system C-terminal sorting" evidence="4">
    <location>
        <begin position="976"/>
        <end position="1050"/>
    </location>
</feature>
<dbReference type="Gene3D" id="3.40.50.1110">
    <property type="entry name" value="SGNH hydrolase"/>
    <property type="match status" value="1"/>
</dbReference>
<dbReference type="OrthoDB" id="1488710at2"/>